<comment type="caution">
    <text evidence="6">The sequence shown here is derived from an EMBL/GenBank/DDBJ whole genome shotgun (WGS) entry which is preliminary data.</text>
</comment>
<keyword evidence="4" id="KW-0804">Transcription</keyword>
<dbReference type="InterPro" id="IPR005119">
    <property type="entry name" value="LysR_subst-bd"/>
</dbReference>
<dbReference type="AlphaFoldDB" id="A0A318IP49"/>
<evidence type="ECO:0000313" key="7">
    <source>
        <dbReference type="Proteomes" id="UP000247755"/>
    </source>
</evidence>
<dbReference type="Gene3D" id="1.10.10.10">
    <property type="entry name" value="Winged helix-like DNA-binding domain superfamily/Winged helix DNA-binding domain"/>
    <property type="match status" value="1"/>
</dbReference>
<dbReference type="PANTHER" id="PTHR30537">
    <property type="entry name" value="HTH-TYPE TRANSCRIPTIONAL REGULATOR"/>
    <property type="match status" value="1"/>
</dbReference>
<accession>A0A318IP49</accession>
<evidence type="ECO:0000256" key="2">
    <source>
        <dbReference type="ARBA" id="ARBA00023015"/>
    </source>
</evidence>
<dbReference type="GO" id="GO:0003700">
    <property type="term" value="F:DNA-binding transcription factor activity"/>
    <property type="evidence" value="ECO:0007669"/>
    <property type="project" value="InterPro"/>
</dbReference>
<name>A0A318IP49_BURPY</name>
<protein>
    <submittedName>
        <fullName evidence="6">DNA-binding transcriptional LysR family regulator</fullName>
    </submittedName>
</protein>
<dbReference type="InterPro" id="IPR000847">
    <property type="entry name" value="LysR_HTH_N"/>
</dbReference>
<dbReference type="EMBL" id="QJJY01000005">
    <property type="protein sequence ID" value="PXX37165.1"/>
    <property type="molecule type" value="Genomic_DNA"/>
</dbReference>
<sequence>MDRLKTLEILKTVAEQGSFTKAAEAHRLGVPCISRAIRCLETSLGVLLFHRTTRKVTLTRVGQDVLEQALALLQQYEHFSVCCHANASEMQGDISIEVSNLFGVDRLVPVLAEFNRQHPLVRIRVDWVDHPSAALSGATDLSIVTERTSSLTCVERDLGRIPMGLYASPRYRAAGGTADTPQALERMDAHGSKPGSGGSAWPLRHRRTGATAEIRLAGAIRSNCLDTLILATTRGTGFAVLPEHLARPLERDGELVRLLPDWQVGDLGASLLYHSRRNLPVRIRTLAEHLVAAFDGSPDARPAARRDAHVVTHAADADSEVAA</sequence>
<dbReference type="GO" id="GO:0006351">
    <property type="term" value="P:DNA-templated transcription"/>
    <property type="evidence" value="ECO:0007669"/>
    <property type="project" value="TreeGrafter"/>
</dbReference>
<comment type="similarity">
    <text evidence="1">Belongs to the LysR transcriptional regulatory family.</text>
</comment>
<dbReference type="InterPro" id="IPR036388">
    <property type="entry name" value="WH-like_DNA-bd_sf"/>
</dbReference>
<organism evidence="6 7">
    <name type="scientific">Burkholderia pyrrocinia</name>
    <name type="common">Pseudomonas pyrrocinia</name>
    <dbReference type="NCBI Taxonomy" id="60550"/>
    <lineage>
        <taxon>Bacteria</taxon>
        <taxon>Pseudomonadati</taxon>
        <taxon>Pseudomonadota</taxon>
        <taxon>Betaproteobacteria</taxon>
        <taxon>Burkholderiales</taxon>
        <taxon>Burkholderiaceae</taxon>
        <taxon>Burkholderia</taxon>
        <taxon>Burkholderia cepacia complex</taxon>
    </lineage>
</organism>
<dbReference type="PROSITE" id="PS50931">
    <property type="entry name" value="HTH_LYSR"/>
    <property type="match status" value="1"/>
</dbReference>
<proteinExistence type="inferred from homology"/>
<evidence type="ECO:0000313" key="6">
    <source>
        <dbReference type="EMBL" id="PXX37165.1"/>
    </source>
</evidence>
<evidence type="ECO:0000259" key="5">
    <source>
        <dbReference type="PROSITE" id="PS50931"/>
    </source>
</evidence>
<feature type="domain" description="HTH lysR-type" evidence="5">
    <location>
        <begin position="1"/>
        <end position="59"/>
    </location>
</feature>
<evidence type="ECO:0000256" key="3">
    <source>
        <dbReference type="ARBA" id="ARBA00023125"/>
    </source>
</evidence>
<dbReference type="SUPFAM" id="SSF53850">
    <property type="entry name" value="Periplasmic binding protein-like II"/>
    <property type="match status" value="1"/>
</dbReference>
<dbReference type="GO" id="GO:0043565">
    <property type="term" value="F:sequence-specific DNA binding"/>
    <property type="evidence" value="ECO:0007669"/>
    <property type="project" value="TreeGrafter"/>
</dbReference>
<dbReference type="Gene3D" id="3.40.190.290">
    <property type="match status" value="1"/>
</dbReference>
<dbReference type="Proteomes" id="UP000247755">
    <property type="component" value="Unassembled WGS sequence"/>
</dbReference>
<evidence type="ECO:0000256" key="4">
    <source>
        <dbReference type="ARBA" id="ARBA00023163"/>
    </source>
</evidence>
<dbReference type="Pfam" id="PF00126">
    <property type="entry name" value="HTH_1"/>
    <property type="match status" value="1"/>
</dbReference>
<evidence type="ECO:0000256" key="1">
    <source>
        <dbReference type="ARBA" id="ARBA00009437"/>
    </source>
</evidence>
<keyword evidence="3 6" id="KW-0238">DNA-binding</keyword>
<reference evidence="6 7" key="1">
    <citation type="submission" date="2018-05" db="EMBL/GenBank/DDBJ databases">
        <title>Comparative genomics of bacterial root endophytes of switchgrass collected from native prairies over two seasons.</title>
        <authorList>
            <person name="Tang Y."/>
        </authorList>
    </citation>
    <scope>NUCLEOTIDE SEQUENCE [LARGE SCALE GENOMIC DNA]</scope>
    <source>
        <strain evidence="6 7">NFIX32</strain>
    </source>
</reference>
<dbReference type="InterPro" id="IPR058163">
    <property type="entry name" value="LysR-type_TF_proteobact-type"/>
</dbReference>
<gene>
    <name evidence="6" type="ORF">NA66_1005304</name>
</gene>
<dbReference type="PANTHER" id="PTHR30537:SF3">
    <property type="entry name" value="TRANSCRIPTIONAL REGULATORY PROTEIN"/>
    <property type="match status" value="1"/>
</dbReference>
<keyword evidence="2" id="KW-0805">Transcription regulation</keyword>
<dbReference type="FunFam" id="1.10.10.10:FF:000001">
    <property type="entry name" value="LysR family transcriptional regulator"/>
    <property type="match status" value="1"/>
</dbReference>
<dbReference type="InterPro" id="IPR036390">
    <property type="entry name" value="WH_DNA-bd_sf"/>
</dbReference>
<dbReference type="Pfam" id="PF03466">
    <property type="entry name" value="LysR_substrate"/>
    <property type="match status" value="1"/>
</dbReference>
<dbReference type="SUPFAM" id="SSF46785">
    <property type="entry name" value="Winged helix' DNA-binding domain"/>
    <property type="match status" value="1"/>
</dbReference>